<dbReference type="GO" id="GO:0008270">
    <property type="term" value="F:zinc ion binding"/>
    <property type="evidence" value="ECO:0007669"/>
    <property type="project" value="InterPro"/>
</dbReference>
<accession>A0A2N7VP05</accession>
<dbReference type="SUPFAM" id="SSF50129">
    <property type="entry name" value="GroES-like"/>
    <property type="match status" value="1"/>
</dbReference>
<organism evidence="6 9">
    <name type="scientific">Paraburkholderia rhynchosiae</name>
    <dbReference type="NCBI Taxonomy" id="487049"/>
    <lineage>
        <taxon>Bacteria</taxon>
        <taxon>Pseudomonadati</taxon>
        <taxon>Pseudomonadota</taxon>
        <taxon>Betaproteobacteria</taxon>
        <taxon>Burkholderiales</taxon>
        <taxon>Burkholderiaceae</taxon>
        <taxon>Paraburkholderia</taxon>
    </lineage>
</organism>
<dbReference type="Gene3D" id="3.40.50.720">
    <property type="entry name" value="NAD(P)-binding Rossmann-like Domain"/>
    <property type="match status" value="1"/>
</dbReference>
<evidence type="ECO:0000256" key="2">
    <source>
        <dbReference type="ARBA" id="ARBA00022833"/>
    </source>
</evidence>
<dbReference type="InterPro" id="IPR020843">
    <property type="entry name" value="ER"/>
</dbReference>
<comment type="cofactor">
    <cofactor evidence="4">
        <name>Zn(2+)</name>
        <dbReference type="ChEBI" id="CHEBI:29105"/>
    </cofactor>
</comment>
<evidence type="ECO:0000256" key="3">
    <source>
        <dbReference type="ARBA" id="ARBA00023002"/>
    </source>
</evidence>
<dbReference type="EMBL" id="CADIJZ010000058">
    <property type="protein sequence ID" value="CAB3743420.1"/>
    <property type="molecule type" value="Genomic_DNA"/>
</dbReference>
<dbReference type="Gene3D" id="3.90.180.10">
    <property type="entry name" value="Medium-chain alcohol dehydrogenases, catalytic domain"/>
    <property type="match status" value="1"/>
</dbReference>
<dbReference type="InterPro" id="IPR011032">
    <property type="entry name" value="GroES-like_sf"/>
</dbReference>
<dbReference type="Proteomes" id="UP000494205">
    <property type="component" value="Unassembled WGS sequence"/>
</dbReference>
<dbReference type="SMART" id="SM00829">
    <property type="entry name" value="PKS_ER"/>
    <property type="match status" value="1"/>
</dbReference>
<dbReference type="AlphaFoldDB" id="A0A2N7VP05"/>
<evidence type="ECO:0000313" key="7">
    <source>
        <dbReference type="EMBL" id="PMS18913.1"/>
    </source>
</evidence>
<reference evidence="6 9" key="2">
    <citation type="submission" date="2020-04" db="EMBL/GenBank/DDBJ databases">
        <authorList>
            <person name="De Canck E."/>
        </authorList>
    </citation>
    <scope>NUCLEOTIDE SEQUENCE [LARGE SCALE GENOMIC DNA]</scope>
    <source>
        <strain evidence="6 9">LMG 27174</strain>
    </source>
</reference>
<dbReference type="EMBL" id="PNXY01000063">
    <property type="protein sequence ID" value="PMS18913.1"/>
    <property type="molecule type" value="Genomic_DNA"/>
</dbReference>
<dbReference type="PROSITE" id="PS00059">
    <property type="entry name" value="ADH_ZINC"/>
    <property type="match status" value="1"/>
</dbReference>
<reference evidence="7 8" key="1">
    <citation type="submission" date="2018-01" db="EMBL/GenBank/DDBJ databases">
        <title>Whole genome analyses suggest that Burkholderia sensu lato contains two further novel genera in the rhizoxinica-symbiotica group Mycetohabitans gen. nov., and Trinickia gen. nov.: implications for the evolution of diazotrophy and nodulation in the Burkholderiaceae.</title>
        <authorList>
            <person name="Estrada-de los Santos P."/>
            <person name="Palmer M."/>
            <person name="Chavez-Ramirez B."/>
            <person name="Beukes C."/>
            <person name="Steenkamp E.T."/>
            <person name="Hirsch A.M."/>
            <person name="Manyaka P."/>
            <person name="Maluk M."/>
            <person name="Lafos M."/>
            <person name="Crook M."/>
            <person name="Gross E."/>
            <person name="Simon M.F."/>
            <person name="Bueno dos Reis Junior F."/>
            <person name="Poole P.S."/>
            <person name="Venter S.N."/>
            <person name="James E.K."/>
        </authorList>
    </citation>
    <scope>NUCLEOTIDE SEQUENCE [LARGE SCALE GENOMIC DNA]</scope>
    <source>
        <strain evidence="7 8">WSM 3937</strain>
    </source>
</reference>
<dbReference type="InterPro" id="IPR036291">
    <property type="entry name" value="NAD(P)-bd_dom_sf"/>
</dbReference>
<evidence type="ECO:0000313" key="6">
    <source>
        <dbReference type="EMBL" id="CAB3743420.1"/>
    </source>
</evidence>
<evidence type="ECO:0000313" key="9">
    <source>
        <dbReference type="Proteomes" id="UP000494205"/>
    </source>
</evidence>
<gene>
    <name evidence="6" type="primary">tdh_2</name>
    <name evidence="7" type="ORF">C0Z16_35750</name>
    <name evidence="6" type="ORF">LMG27174_06981</name>
</gene>
<dbReference type="OrthoDB" id="9771084at2"/>
<keyword evidence="3 6" id="KW-0560">Oxidoreductase</keyword>
<evidence type="ECO:0000256" key="1">
    <source>
        <dbReference type="ARBA" id="ARBA00022723"/>
    </source>
</evidence>
<dbReference type="PANTHER" id="PTHR43401:SF2">
    <property type="entry name" value="L-THREONINE 3-DEHYDROGENASE"/>
    <property type="match status" value="1"/>
</dbReference>
<proteinExistence type="inferred from homology"/>
<dbReference type="InterPro" id="IPR002328">
    <property type="entry name" value="ADH_Zn_CS"/>
</dbReference>
<protein>
    <submittedName>
        <fullName evidence="6">L-threonine 3-dehydrogenase</fullName>
        <ecNumber evidence="6">1.1.1.103</ecNumber>
    </submittedName>
</protein>
<keyword evidence="8" id="KW-1185">Reference proteome</keyword>
<evidence type="ECO:0000256" key="4">
    <source>
        <dbReference type="RuleBase" id="RU361277"/>
    </source>
</evidence>
<sequence>MQALQKTAATFGLELREIAPPQAPAAGEVIVDVVAAGICGSDVHIYDWSGGYDFLKQAFPVTIGHEFAGRIASVGEGVVDLQAGQPVVVIPSVECGVCRFCTAGRLDECRDRRGIGMLRDGGFARSVRVPAINCLALPSDLDLGIAALCEPLSIGLSAVNAADVKRGDKVLVMGPGTIGQGIALLAKARDADVVVAGYDDTDRLNGVRALGIGKTLDLKERPLSDAKQLSGADEFDIVIEATGVPSTVQAGLDLLRPSGVMVICGIHSAPVSFDAAKLVRNRHQIRGTYRASRATWAQVRDFVVEHHAALVPMVTHRLPLADALEGFEMARNKIGSKILLMP</sequence>
<keyword evidence="2 4" id="KW-0862">Zinc</keyword>
<comment type="similarity">
    <text evidence="4">Belongs to the zinc-containing alcohol dehydrogenase family.</text>
</comment>
<dbReference type="EC" id="1.1.1.103" evidence="6"/>
<dbReference type="Pfam" id="PF08240">
    <property type="entry name" value="ADH_N"/>
    <property type="match status" value="1"/>
</dbReference>
<evidence type="ECO:0000313" key="8">
    <source>
        <dbReference type="Proteomes" id="UP000235659"/>
    </source>
</evidence>
<dbReference type="Pfam" id="PF00107">
    <property type="entry name" value="ADH_zinc_N"/>
    <property type="match status" value="1"/>
</dbReference>
<dbReference type="RefSeq" id="WP_102636685.1">
    <property type="nucleotide sequence ID" value="NZ_CADIJZ010000058.1"/>
</dbReference>
<feature type="domain" description="Enoyl reductase (ER)" evidence="5">
    <location>
        <begin position="6"/>
        <end position="340"/>
    </location>
</feature>
<name>A0A2N7VP05_9BURK</name>
<dbReference type="InterPro" id="IPR013149">
    <property type="entry name" value="ADH-like_C"/>
</dbReference>
<evidence type="ECO:0000259" key="5">
    <source>
        <dbReference type="SMART" id="SM00829"/>
    </source>
</evidence>
<dbReference type="GO" id="GO:0008743">
    <property type="term" value="F:L-threonine 3-dehydrogenase activity"/>
    <property type="evidence" value="ECO:0007669"/>
    <property type="project" value="UniProtKB-EC"/>
</dbReference>
<dbReference type="InterPro" id="IPR050129">
    <property type="entry name" value="Zn_alcohol_dh"/>
</dbReference>
<dbReference type="Proteomes" id="UP000235659">
    <property type="component" value="Unassembled WGS sequence"/>
</dbReference>
<dbReference type="SUPFAM" id="SSF51735">
    <property type="entry name" value="NAD(P)-binding Rossmann-fold domains"/>
    <property type="match status" value="1"/>
</dbReference>
<dbReference type="PANTHER" id="PTHR43401">
    <property type="entry name" value="L-THREONINE 3-DEHYDROGENASE"/>
    <property type="match status" value="1"/>
</dbReference>
<keyword evidence="1 4" id="KW-0479">Metal-binding</keyword>
<dbReference type="InterPro" id="IPR013154">
    <property type="entry name" value="ADH-like_N"/>
</dbReference>